<dbReference type="PANTHER" id="PTHR32246">
    <property type="entry name" value="INGRESSION PROTEIN FIC1"/>
    <property type="match status" value="1"/>
</dbReference>
<dbReference type="GeneID" id="109728789"/>
<dbReference type="OrthoDB" id="884464at2759"/>
<evidence type="ECO:0000259" key="1">
    <source>
        <dbReference type="PROSITE" id="PS50004"/>
    </source>
</evidence>
<reference evidence="3" key="2">
    <citation type="submission" date="2025-08" db="UniProtKB">
        <authorList>
            <consortium name="RefSeq"/>
        </authorList>
    </citation>
    <scope>IDENTIFICATION</scope>
    <source>
        <tissue evidence="3">Leaf</tissue>
    </source>
</reference>
<dbReference type="AlphaFoldDB" id="A0A6P5HQ61"/>
<sequence>MAASPTPSSSSTLLEIIIISAEDLRVGRHGRPVEKDAFVTVRTGPRDAAATALDRDGGSCPTWNERLLVGLPSSARSIRVEVGCGKQQGWGTGTVPVPVAAAAVPVAEFSHGPAGYLHLLSYRLRDGEGRRNGIVNFSVRRVVKRGGGGGGGGNHDHHHHYEEAGHVVMGYPVVGSCGGRGI</sequence>
<dbReference type="PROSITE" id="PS50004">
    <property type="entry name" value="C2"/>
    <property type="match status" value="1"/>
</dbReference>
<dbReference type="InterPro" id="IPR000008">
    <property type="entry name" value="C2_dom"/>
</dbReference>
<protein>
    <submittedName>
        <fullName evidence="3">BON1-associated protein 2</fullName>
    </submittedName>
</protein>
<evidence type="ECO:0000313" key="2">
    <source>
        <dbReference type="Proteomes" id="UP000515123"/>
    </source>
</evidence>
<proteinExistence type="predicted"/>
<dbReference type="InterPro" id="IPR035892">
    <property type="entry name" value="C2_domain_sf"/>
</dbReference>
<gene>
    <name evidence="3" type="primary">LOC109728789</name>
</gene>
<dbReference type="SUPFAM" id="SSF49562">
    <property type="entry name" value="C2 domain (Calcium/lipid-binding domain, CaLB)"/>
    <property type="match status" value="1"/>
</dbReference>
<evidence type="ECO:0000313" key="3">
    <source>
        <dbReference type="RefSeq" id="XP_020114908.1"/>
    </source>
</evidence>
<name>A0A6P5HQ61_ANACO</name>
<organism evidence="2 3">
    <name type="scientific">Ananas comosus</name>
    <name type="common">Pineapple</name>
    <name type="synonym">Ananas ananas</name>
    <dbReference type="NCBI Taxonomy" id="4615"/>
    <lineage>
        <taxon>Eukaryota</taxon>
        <taxon>Viridiplantae</taxon>
        <taxon>Streptophyta</taxon>
        <taxon>Embryophyta</taxon>
        <taxon>Tracheophyta</taxon>
        <taxon>Spermatophyta</taxon>
        <taxon>Magnoliopsida</taxon>
        <taxon>Liliopsida</taxon>
        <taxon>Poales</taxon>
        <taxon>Bromeliaceae</taxon>
        <taxon>Bromelioideae</taxon>
        <taxon>Ananas</taxon>
    </lineage>
</organism>
<keyword evidence="2" id="KW-1185">Reference proteome</keyword>
<dbReference type="RefSeq" id="XP_020114908.1">
    <property type="nucleotide sequence ID" value="XM_020259319.1"/>
</dbReference>
<dbReference type="PANTHER" id="PTHR32246:SF17">
    <property type="entry name" value="BON1-ASSOCIATED PROTEIN 2"/>
    <property type="match status" value="1"/>
</dbReference>
<accession>A0A6P5HQ61</accession>
<reference evidence="2" key="1">
    <citation type="journal article" date="2015" name="Nat. Genet.">
        <title>The pineapple genome and the evolution of CAM photosynthesis.</title>
        <authorList>
            <person name="Ming R."/>
            <person name="VanBuren R."/>
            <person name="Wai C.M."/>
            <person name="Tang H."/>
            <person name="Schatz M.C."/>
            <person name="Bowers J.E."/>
            <person name="Lyons E."/>
            <person name="Wang M.L."/>
            <person name="Chen J."/>
            <person name="Biggers E."/>
            <person name="Zhang J."/>
            <person name="Huang L."/>
            <person name="Zhang L."/>
            <person name="Miao W."/>
            <person name="Zhang J."/>
            <person name="Ye Z."/>
            <person name="Miao C."/>
            <person name="Lin Z."/>
            <person name="Wang H."/>
            <person name="Zhou H."/>
            <person name="Yim W.C."/>
            <person name="Priest H.D."/>
            <person name="Zheng C."/>
            <person name="Woodhouse M."/>
            <person name="Edger P.P."/>
            <person name="Guyot R."/>
            <person name="Guo H.B."/>
            <person name="Guo H."/>
            <person name="Zheng G."/>
            <person name="Singh R."/>
            <person name="Sharma A."/>
            <person name="Min X."/>
            <person name="Zheng Y."/>
            <person name="Lee H."/>
            <person name="Gurtowski J."/>
            <person name="Sedlazeck F.J."/>
            <person name="Harkess A."/>
            <person name="McKain M.R."/>
            <person name="Liao Z."/>
            <person name="Fang J."/>
            <person name="Liu J."/>
            <person name="Zhang X."/>
            <person name="Zhang Q."/>
            <person name="Hu W."/>
            <person name="Qin Y."/>
            <person name="Wang K."/>
            <person name="Chen L.Y."/>
            <person name="Shirley N."/>
            <person name="Lin Y.R."/>
            <person name="Liu L.Y."/>
            <person name="Hernandez A.G."/>
            <person name="Wright C.L."/>
            <person name="Bulone V."/>
            <person name="Tuskan G.A."/>
            <person name="Heath K."/>
            <person name="Zee F."/>
            <person name="Moore P.H."/>
            <person name="Sunkar R."/>
            <person name="Leebens-Mack J.H."/>
            <person name="Mockler T."/>
            <person name="Bennetzen J.L."/>
            <person name="Freeling M."/>
            <person name="Sankoff D."/>
            <person name="Paterson A.H."/>
            <person name="Zhu X."/>
            <person name="Yang X."/>
            <person name="Smith J.A."/>
            <person name="Cushman J.C."/>
            <person name="Paull R.E."/>
            <person name="Yu Q."/>
        </authorList>
    </citation>
    <scope>NUCLEOTIDE SEQUENCE [LARGE SCALE GENOMIC DNA]</scope>
    <source>
        <strain evidence="2">cv. F153</strain>
    </source>
</reference>
<dbReference type="SMART" id="SM00239">
    <property type="entry name" value="C2"/>
    <property type="match status" value="1"/>
</dbReference>
<feature type="domain" description="C2" evidence="1">
    <location>
        <begin position="1"/>
        <end position="119"/>
    </location>
</feature>
<dbReference type="Proteomes" id="UP000515123">
    <property type="component" value="Linkage group 24"/>
</dbReference>